<evidence type="ECO:0000313" key="2">
    <source>
        <dbReference type="Proteomes" id="UP000015103"/>
    </source>
</evidence>
<sequence>MSTVQSKSGSSDAQVCGDNLVSILLSRFDSLAADVKSIKDENQTLIKKVDLSEKYLKETLAALQSDNLKNKKEIIKLRKENNLLKRDNQVKQIQLYNLEQFTRYNGVRIANIPFSESEDLNEIVEIICKYLGFNRFIALNISELS</sequence>
<dbReference type="AlphaFoldDB" id="T1I150"/>
<dbReference type="InParanoid" id="T1I150"/>
<dbReference type="EnsemblMetazoa" id="RPRC010020-RA">
    <property type="protein sequence ID" value="RPRC010020-PA"/>
    <property type="gene ID" value="RPRC010020"/>
</dbReference>
<protein>
    <submittedName>
        <fullName evidence="1">Uncharacterized protein</fullName>
    </submittedName>
</protein>
<evidence type="ECO:0000313" key="1">
    <source>
        <dbReference type="EnsemblMetazoa" id="RPRC010020-PA"/>
    </source>
</evidence>
<accession>T1I150</accession>
<dbReference type="Proteomes" id="UP000015103">
    <property type="component" value="Unassembled WGS sequence"/>
</dbReference>
<proteinExistence type="predicted"/>
<organism evidence="1 2">
    <name type="scientific">Rhodnius prolixus</name>
    <name type="common">Triatomid bug</name>
    <dbReference type="NCBI Taxonomy" id="13249"/>
    <lineage>
        <taxon>Eukaryota</taxon>
        <taxon>Metazoa</taxon>
        <taxon>Ecdysozoa</taxon>
        <taxon>Arthropoda</taxon>
        <taxon>Hexapoda</taxon>
        <taxon>Insecta</taxon>
        <taxon>Pterygota</taxon>
        <taxon>Neoptera</taxon>
        <taxon>Paraneoptera</taxon>
        <taxon>Hemiptera</taxon>
        <taxon>Heteroptera</taxon>
        <taxon>Panheteroptera</taxon>
        <taxon>Cimicomorpha</taxon>
        <taxon>Reduviidae</taxon>
        <taxon>Triatominae</taxon>
        <taxon>Rhodnius</taxon>
    </lineage>
</organism>
<name>T1I150_RHOPR</name>
<dbReference type="EMBL" id="ACPB03026037">
    <property type="status" value="NOT_ANNOTATED_CDS"/>
    <property type="molecule type" value="Genomic_DNA"/>
</dbReference>
<reference evidence="1" key="1">
    <citation type="submission" date="2015-05" db="UniProtKB">
        <authorList>
            <consortium name="EnsemblMetazoa"/>
        </authorList>
    </citation>
    <scope>IDENTIFICATION</scope>
</reference>
<keyword evidence="2" id="KW-1185">Reference proteome</keyword>
<dbReference type="HOGENOM" id="CLU_1789260_0_0_1"/>
<dbReference type="VEuPathDB" id="VectorBase:RPRC010020"/>